<comment type="subcellular location">
    <subcellularLocation>
        <location evidence="10">Cell inner membrane</location>
        <topology evidence="10">Multi-pass membrane protein</topology>
    </subcellularLocation>
</comment>
<keyword evidence="12" id="KW-1185">Reference proteome</keyword>
<feature type="transmembrane region" description="Helical" evidence="10">
    <location>
        <begin position="39"/>
        <end position="58"/>
    </location>
</feature>
<dbReference type="STRING" id="1348657.M622_14835"/>
<evidence type="ECO:0000313" key="11">
    <source>
        <dbReference type="EMBL" id="EPZ15662.1"/>
    </source>
</evidence>
<dbReference type="EMBL" id="ATJV01000052">
    <property type="protein sequence ID" value="EPZ15662.1"/>
    <property type="molecule type" value="Genomic_DNA"/>
</dbReference>
<dbReference type="GO" id="GO:0055085">
    <property type="term" value="P:transmembrane transport"/>
    <property type="evidence" value="ECO:0007669"/>
    <property type="project" value="InterPro"/>
</dbReference>
<comment type="cofactor">
    <cofactor evidence="10">
        <name>FMN</name>
        <dbReference type="ChEBI" id="CHEBI:58210"/>
    </cofactor>
</comment>
<sequence length="338" mass="35805">MIHSPYIRKPASVQRVMGLVLLALVPGITAYALKVSAGILVNLALASLTAVAAEALMLALRKRPIAIAVTDLSAIVTAWLVALCFPPIVPWWLTMLAVLVAIIVAKHLYGGLGQNPFNPAMVAYCSMIVAYPALMSQWPAAGSLSFDTQLGLILGGARDLDGMTGATALDALRTGLRSGASSVEAVLQGSAFGFFGGRGWEWVSLGYLGGGLLLLATRIITWHMPAAFIAALSLISGTFWLFDPTRFASPLFHLASGGAMLAAFFIVTDPVSGATTPRGKLIFAAGIALIAWLIRSFGAYPEGIAFGVLLMNICVPLIDKKTQPRVFGHRRRDEGGWR</sequence>
<dbReference type="InterPro" id="IPR011303">
    <property type="entry name" value="RnfD_bac"/>
</dbReference>
<dbReference type="AlphaFoldDB" id="S9ZQ80"/>
<feature type="transmembrane region" description="Helical" evidence="10">
    <location>
        <begin position="89"/>
        <end position="109"/>
    </location>
</feature>
<dbReference type="OrthoDB" id="9776359at2"/>
<protein>
    <recommendedName>
        <fullName evidence="10">Ion-translocating oxidoreductase complex subunit D</fullName>
        <ecNumber evidence="10">7.-.-.-</ecNumber>
    </recommendedName>
    <alternativeName>
        <fullName evidence="10">Rnf electron transport complex subunit D</fullName>
    </alternativeName>
</protein>
<dbReference type="GO" id="GO:0022900">
    <property type="term" value="P:electron transport chain"/>
    <property type="evidence" value="ECO:0007669"/>
    <property type="project" value="UniProtKB-UniRule"/>
</dbReference>
<keyword evidence="6 10" id="KW-1278">Translocase</keyword>
<dbReference type="PATRIC" id="fig|1348657.5.peg.1842"/>
<dbReference type="PANTHER" id="PTHR30578:SF0">
    <property type="entry name" value="ION-TRANSLOCATING OXIDOREDUCTASE COMPLEX SUBUNIT D"/>
    <property type="match status" value="1"/>
</dbReference>
<dbReference type="Proteomes" id="UP000015455">
    <property type="component" value="Unassembled WGS sequence"/>
</dbReference>
<comment type="caution">
    <text evidence="11">The sequence shown here is derived from an EMBL/GenBank/DDBJ whole genome shotgun (WGS) entry which is preliminary data.</text>
</comment>
<gene>
    <name evidence="10 11" type="primary">rnfD</name>
    <name evidence="11" type="ORF">M622_14835</name>
</gene>
<dbReference type="RefSeq" id="WP_021249265.1">
    <property type="nucleotide sequence ID" value="NZ_ATJV01000052.1"/>
</dbReference>
<keyword evidence="9 10" id="KW-0472">Membrane</keyword>
<evidence type="ECO:0000256" key="7">
    <source>
        <dbReference type="ARBA" id="ARBA00022982"/>
    </source>
</evidence>
<feature type="transmembrane region" description="Helical" evidence="10">
    <location>
        <begin position="121"/>
        <end position="140"/>
    </location>
</feature>
<feature type="transmembrane region" description="Helical" evidence="10">
    <location>
        <begin position="248"/>
        <end position="267"/>
    </location>
</feature>
<feature type="transmembrane region" description="Helical" evidence="10">
    <location>
        <begin position="224"/>
        <end position="242"/>
    </location>
</feature>
<evidence type="ECO:0000256" key="3">
    <source>
        <dbReference type="ARBA" id="ARBA00022630"/>
    </source>
</evidence>
<name>S9ZQ80_9RHOO</name>
<keyword evidence="10" id="KW-1003">Cell membrane</keyword>
<dbReference type="PANTHER" id="PTHR30578">
    <property type="entry name" value="ELECTRON TRANSPORT COMPLEX PROTEIN RNFD"/>
    <property type="match status" value="1"/>
</dbReference>
<dbReference type="InterPro" id="IPR004338">
    <property type="entry name" value="NqrB/RnfD"/>
</dbReference>
<keyword evidence="5 10" id="KW-0812">Transmembrane</keyword>
<feature type="modified residue" description="FMN phosphoryl threonine" evidence="10">
    <location>
        <position position="167"/>
    </location>
</feature>
<organism evidence="11 12">
    <name type="scientific">Thauera terpenica 58Eu</name>
    <dbReference type="NCBI Taxonomy" id="1348657"/>
    <lineage>
        <taxon>Bacteria</taxon>
        <taxon>Pseudomonadati</taxon>
        <taxon>Pseudomonadota</taxon>
        <taxon>Betaproteobacteria</taxon>
        <taxon>Rhodocyclales</taxon>
        <taxon>Zoogloeaceae</taxon>
        <taxon>Thauera</taxon>
    </lineage>
</organism>
<keyword evidence="2 10" id="KW-0597">Phosphoprotein</keyword>
<proteinExistence type="inferred from homology"/>
<evidence type="ECO:0000256" key="5">
    <source>
        <dbReference type="ARBA" id="ARBA00022692"/>
    </source>
</evidence>
<keyword evidence="1 10" id="KW-0813">Transport</keyword>
<evidence type="ECO:0000256" key="8">
    <source>
        <dbReference type="ARBA" id="ARBA00022989"/>
    </source>
</evidence>
<evidence type="ECO:0000256" key="9">
    <source>
        <dbReference type="ARBA" id="ARBA00023136"/>
    </source>
</evidence>
<dbReference type="EC" id="7.-.-.-" evidence="10"/>
<dbReference type="HAMAP" id="MF_00462">
    <property type="entry name" value="RsxD_RnfD"/>
    <property type="match status" value="1"/>
</dbReference>
<keyword evidence="10" id="KW-0997">Cell inner membrane</keyword>
<evidence type="ECO:0000256" key="4">
    <source>
        <dbReference type="ARBA" id="ARBA00022643"/>
    </source>
</evidence>
<comment type="function">
    <text evidence="10">Part of a membrane-bound complex that couples electron transfer with translocation of ions across the membrane.</text>
</comment>
<keyword evidence="7 10" id="KW-0249">Electron transport</keyword>
<evidence type="ECO:0000256" key="10">
    <source>
        <dbReference type="HAMAP-Rule" id="MF_00462"/>
    </source>
</evidence>
<dbReference type="Pfam" id="PF03116">
    <property type="entry name" value="NQR2_RnfD_RnfE"/>
    <property type="match status" value="1"/>
</dbReference>
<feature type="transmembrane region" description="Helical" evidence="10">
    <location>
        <begin position="65"/>
        <end position="83"/>
    </location>
</feature>
<dbReference type="NCBIfam" id="TIGR01946">
    <property type="entry name" value="rnfD"/>
    <property type="match status" value="1"/>
</dbReference>
<keyword evidence="8 10" id="KW-1133">Transmembrane helix</keyword>
<accession>S9ZQ80</accession>
<evidence type="ECO:0000256" key="1">
    <source>
        <dbReference type="ARBA" id="ARBA00022448"/>
    </source>
</evidence>
<evidence type="ECO:0000256" key="2">
    <source>
        <dbReference type="ARBA" id="ARBA00022553"/>
    </source>
</evidence>
<keyword evidence="4 10" id="KW-0288">FMN</keyword>
<comment type="subunit">
    <text evidence="10">The complex is composed of six subunits: RnfA, RnfB, RnfC, RnfD, RnfE and RnfG.</text>
</comment>
<dbReference type="GO" id="GO:0005886">
    <property type="term" value="C:plasma membrane"/>
    <property type="evidence" value="ECO:0007669"/>
    <property type="project" value="UniProtKB-SubCell"/>
</dbReference>
<dbReference type="eggNOG" id="COG4658">
    <property type="taxonomic scope" value="Bacteria"/>
</dbReference>
<evidence type="ECO:0000256" key="6">
    <source>
        <dbReference type="ARBA" id="ARBA00022967"/>
    </source>
</evidence>
<feature type="transmembrane region" description="Helical" evidence="10">
    <location>
        <begin position="12"/>
        <end position="33"/>
    </location>
</feature>
<comment type="similarity">
    <text evidence="10">Belongs to the NqrB/RnfD family.</text>
</comment>
<keyword evidence="3 10" id="KW-0285">Flavoprotein</keyword>
<evidence type="ECO:0000313" key="12">
    <source>
        <dbReference type="Proteomes" id="UP000015455"/>
    </source>
</evidence>
<reference evidence="11 12" key="1">
    <citation type="submission" date="2013-06" db="EMBL/GenBank/DDBJ databases">
        <title>Draft genome sequence of Thauera terpenica.</title>
        <authorList>
            <person name="Liu B."/>
            <person name="Frostegard A.H."/>
            <person name="Shapleigh J.P."/>
        </authorList>
    </citation>
    <scope>NUCLEOTIDE SEQUENCE [LARGE SCALE GENOMIC DNA]</scope>
    <source>
        <strain evidence="11 12">58Eu</strain>
    </source>
</reference>